<accession>A0A0F9UBA6</accession>
<dbReference type="EMBL" id="LAZR01000125">
    <property type="protein sequence ID" value="KKN88914.1"/>
    <property type="molecule type" value="Genomic_DNA"/>
</dbReference>
<dbReference type="GO" id="GO:0009244">
    <property type="term" value="P:lipopolysaccharide core region biosynthetic process"/>
    <property type="evidence" value="ECO:0007669"/>
    <property type="project" value="TreeGrafter"/>
</dbReference>
<reference evidence="3" key="1">
    <citation type="journal article" date="2015" name="Nature">
        <title>Complex archaea that bridge the gap between prokaryotes and eukaryotes.</title>
        <authorList>
            <person name="Spang A."/>
            <person name="Saw J.H."/>
            <person name="Jorgensen S.L."/>
            <person name="Zaremba-Niedzwiedzka K."/>
            <person name="Martijn J."/>
            <person name="Lind A.E."/>
            <person name="van Eijk R."/>
            <person name="Schleper C."/>
            <person name="Guy L."/>
            <person name="Ettema T.J."/>
        </authorList>
    </citation>
    <scope>NUCLEOTIDE SEQUENCE</scope>
</reference>
<dbReference type="Gene3D" id="3.40.50.2000">
    <property type="entry name" value="Glycogen Phosphorylase B"/>
    <property type="match status" value="2"/>
</dbReference>
<sequence length="281" mass="31725">MFLLTGLQVLGWALFVTRILLTRLGGAGDMLMTEPILRALHDKYAPCYITYRTHRHVYDLMLYHPLIDEILCTRTGCWDPTPEGYDVHVNLHGVIERAPFGQHGIDAFAEAAGVTLERRQPKLYLDGTMCPVRTEDDRYPEISHPEIKAPPTVDISFHIPQEPRNKAWESGRRVISRFMEFMDSHGQHPLVRMVGQDHMEPGRSHMLKMANEIQCSRLFVGPDSGGFHIAAALGVPTVASFTNRFPAKMRSYPKVVAAGDDLDEVFALTLALHRKNNRNGN</sequence>
<gene>
    <name evidence="3" type="ORF">LCGC14_0245210</name>
</gene>
<keyword evidence="2" id="KW-0808">Transferase</keyword>
<dbReference type="SUPFAM" id="SSF53756">
    <property type="entry name" value="UDP-Glycosyltransferase/glycogen phosphorylase"/>
    <property type="match status" value="1"/>
</dbReference>
<protein>
    <recommendedName>
        <fullName evidence="4">Glycosyltransferase family 9 (Heptosyltransferase)</fullName>
    </recommendedName>
</protein>
<dbReference type="PANTHER" id="PTHR30160">
    <property type="entry name" value="TETRAACYLDISACCHARIDE 4'-KINASE-RELATED"/>
    <property type="match status" value="1"/>
</dbReference>
<dbReference type="AlphaFoldDB" id="A0A0F9UBA6"/>
<evidence type="ECO:0008006" key="4">
    <source>
        <dbReference type="Google" id="ProtNLM"/>
    </source>
</evidence>
<name>A0A0F9UBA6_9ZZZZ</name>
<evidence type="ECO:0000256" key="2">
    <source>
        <dbReference type="ARBA" id="ARBA00022679"/>
    </source>
</evidence>
<dbReference type="GO" id="GO:0008713">
    <property type="term" value="F:ADP-heptose-lipopolysaccharide heptosyltransferase activity"/>
    <property type="evidence" value="ECO:0007669"/>
    <property type="project" value="TreeGrafter"/>
</dbReference>
<comment type="caution">
    <text evidence="3">The sequence shown here is derived from an EMBL/GenBank/DDBJ whole genome shotgun (WGS) entry which is preliminary data.</text>
</comment>
<dbReference type="GO" id="GO:0005829">
    <property type="term" value="C:cytosol"/>
    <property type="evidence" value="ECO:0007669"/>
    <property type="project" value="TreeGrafter"/>
</dbReference>
<evidence type="ECO:0000256" key="1">
    <source>
        <dbReference type="ARBA" id="ARBA00022676"/>
    </source>
</evidence>
<keyword evidence="1" id="KW-0328">Glycosyltransferase</keyword>
<dbReference type="Pfam" id="PF01075">
    <property type="entry name" value="Glyco_transf_9"/>
    <property type="match status" value="1"/>
</dbReference>
<evidence type="ECO:0000313" key="3">
    <source>
        <dbReference type="EMBL" id="KKN88914.1"/>
    </source>
</evidence>
<organism evidence="3">
    <name type="scientific">marine sediment metagenome</name>
    <dbReference type="NCBI Taxonomy" id="412755"/>
    <lineage>
        <taxon>unclassified sequences</taxon>
        <taxon>metagenomes</taxon>
        <taxon>ecological metagenomes</taxon>
    </lineage>
</organism>
<dbReference type="InterPro" id="IPR002201">
    <property type="entry name" value="Glyco_trans_9"/>
</dbReference>
<proteinExistence type="predicted"/>
<dbReference type="InterPro" id="IPR051199">
    <property type="entry name" value="LPS_LOS_Heptosyltrfase"/>
</dbReference>